<proteinExistence type="predicted"/>
<evidence type="ECO:0000313" key="3">
    <source>
        <dbReference type="Proteomes" id="UP000176009"/>
    </source>
</evidence>
<dbReference type="EMBL" id="LKTR01000020">
    <property type="protein sequence ID" value="PKD18838.1"/>
    <property type="molecule type" value="Genomic_DNA"/>
</dbReference>
<dbReference type="Proteomes" id="UP000176009">
    <property type="component" value="Unassembled WGS sequence"/>
</dbReference>
<sequence>MIESILGGILLFSLKLILMKKYYFILLSILIYSCSEDESSVSEELPPENNFSTEIFFSEYIEGTSFNKALEIVNLTGENIDLEAEAYSIKKQSNGAGDWMGEVILQGNIAHNSTFVIANESADISEITSKSNQLKTGAPLDFNGNDPVGLFKDGELIDIIGTHNNSVDFAKDQTLRKKKSITEPSIEYNFEEWEIFEMNTVDGLGSY</sequence>
<name>A0A2N0TW06_9FLAO</name>
<gene>
    <name evidence="2" type="ORF">APR40_12325</name>
    <name evidence="1" type="ORF">BHS39_12355</name>
</gene>
<dbReference type="AlphaFoldDB" id="A0A2N0TW06"/>
<evidence type="ECO:0000313" key="1">
    <source>
        <dbReference type="EMBL" id="OEY72579.1"/>
    </source>
</evidence>
<protein>
    <recommendedName>
        <fullName evidence="5">LTD domain-containing protein</fullName>
    </recommendedName>
</protein>
<evidence type="ECO:0000313" key="4">
    <source>
        <dbReference type="Proteomes" id="UP000232533"/>
    </source>
</evidence>
<accession>A0A2N0TW06</accession>
<keyword evidence="3" id="KW-1185">Reference proteome</keyword>
<evidence type="ECO:0000313" key="2">
    <source>
        <dbReference type="EMBL" id="PKD18838.1"/>
    </source>
</evidence>
<organism evidence="2 4">
    <name type="scientific">Salegentibacter salarius</name>
    <dbReference type="NCBI Taxonomy" id="435906"/>
    <lineage>
        <taxon>Bacteria</taxon>
        <taxon>Pseudomonadati</taxon>
        <taxon>Bacteroidota</taxon>
        <taxon>Flavobacteriia</taxon>
        <taxon>Flavobacteriales</taxon>
        <taxon>Flavobacteriaceae</taxon>
        <taxon>Salegentibacter</taxon>
    </lineage>
</organism>
<dbReference type="EMBL" id="MJBR01000017">
    <property type="protein sequence ID" value="OEY72579.1"/>
    <property type="molecule type" value="Genomic_DNA"/>
</dbReference>
<reference evidence="2 4" key="1">
    <citation type="submission" date="2015-10" db="EMBL/GenBank/DDBJ databases">
        <title>Draft genome sequence of Salegentibacter salinarum KCTC 12975.</title>
        <authorList>
            <person name="Lin W."/>
            <person name="Zheng Q."/>
        </authorList>
    </citation>
    <scope>NUCLEOTIDE SEQUENCE [LARGE SCALE GENOMIC DNA]</scope>
    <source>
        <strain evidence="2 4">KCTC 12974</strain>
    </source>
</reference>
<reference evidence="1 3" key="2">
    <citation type="submission" date="2016-09" db="EMBL/GenBank/DDBJ databases">
        <title>Genome Sequence of Salegentibacter salarius,Isolated from a Marine Solar Saltern of the Yellow Sea in South Korea.</title>
        <authorList>
            <person name="Zheng Q."/>
            <person name="Liu Y."/>
        </authorList>
    </citation>
    <scope>NUCLEOTIDE SEQUENCE [LARGE SCALE GENOMIC DNA]</scope>
    <source>
        <strain evidence="1 3">KCTC 12974</strain>
    </source>
</reference>
<dbReference type="Proteomes" id="UP000232533">
    <property type="component" value="Unassembled WGS sequence"/>
</dbReference>
<dbReference type="PANTHER" id="PTHR42834:SF1">
    <property type="entry name" value="ENDONUCLEASE_EXONUCLEASE_PHOSPHATASE FAMILY PROTEIN (AFU_ORTHOLOGUE AFUA_3G09210)"/>
    <property type="match status" value="1"/>
</dbReference>
<comment type="caution">
    <text evidence="2">The sequence shown here is derived from an EMBL/GenBank/DDBJ whole genome shotgun (WGS) entry which is preliminary data.</text>
</comment>
<evidence type="ECO:0008006" key="5">
    <source>
        <dbReference type="Google" id="ProtNLM"/>
    </source>
</evidence>
<dbReference type="PANTHER" id="PTHR42834">
    <property type="entry name" value="ENDONUCLEASE/EXONUCLEASE/PHOSPHATASE FAMILY PROTEIN (AFU_ORTHOLOGUE AFUA_3G09210)"/>
    <property type="match status" value="1"/>
</dbReference>